<dbReference type="GO" id="GO:0016020">
    <property type="term" value="C:membrane"/>
    <property type="evidence" value="ECO:0007669"/>
    <property type="project" value="UniProtKB-SubCell"/>
</dbReference>
<feature type="region of interest" description="Disordered" evidence="3">
    <location>
        <begin position="405"/>
        <end position="426"/>
    </location>
</feature>
<feature type="compositionally biased region" description="Low complexity" evidence="3">
    <location>
        <begin position="239"/>
        <end position="261"/>
    </location>
</feature>
<gene>
    <name evidence="6" type="ORF">Lp19_0469</name>
    <name evidence="7" type="ORF">LPJSA22_01169</name>
</gene>
<evidence type="ECO:0000313" key="7">
    <source>
        <dbReference type="EMBL" id="ODO61212.1"/>
    </source>
</evidence>
<dbReference type="EMBL" id="MCOL01000001">
    <property type="protein sequence ID" value="ODO61212.1"/>
    <property type="molecule type" value="Genomic_DNA"/>
</dbReference>
<comment type="subcellular location">
    <subcellularLocation>
        <location evidence="1">Membrane</location>
    </subcellularLocation>
</comment>
<accession>A0A165CMQ2</accession>
<dbReference type="Pfam" id="PF00144">
    <property type="entry name" value="Beta-lactamase"/>
    <property type="match status" value="1"/>
</dbReference>
<reference evidence="7 9" key="2">
    <citation type="submission" date="2016-08" db="EMBL/GenBank/DDBJ databases">
        <title>Genome sequencing of Lactobacillus plantarum JSA22, isolated from fermented soybean paste.</title>
        <authorList>
            <person name="Choi H.S."/>
        </authorList>
    </citation>
    <scope>NUCLEOTIDE SEQUENCE [LARGE SCALE GENOMIC DNA]</scope>
    <source>
        <strain evidence="7 9">JSA22</strain>
    </source>
</reference>
<name>A0A165CMQ2_LACPN</name>
<comment type="caution">
    <text evidence="6">The sequence shown here is derived from an EMBL/GenBank/DDBJ whole genome shotgun (WGS) entry which is preliminary data.</text>
</comment>
<dbReference type="PANTHER" id="PTHR46825:SF11">
    <property type="entry name" value="PENICILLIN-BINDING PROTEIN 4"/>
    <property type="match status" value="1"/>
</dbReference>
<organism evidence="6 8">
    <name type="scientific">Lactiplantibacillus plantarum</name>
    <name type="common">Lactobacillus plantarum</name>
    <dbReference type="NCBI Taxonomy" id="1590"/>
    <lineage>
        <taxon>Bacteria</taxon>
        <taxon>Bacillati</taxon>
        <taxon>Bacillota</taxon>
        <taxon>Bacilli</taxon>
        <taxon>Lactobacillales</taxon>
        <taxon>Lactobacillaceae</taxon>
        <taxon>Lactiplantibacillus</taxon>
    </lineage>
</organism>
<dbReference type="EMBL" id="LUXM01000012">
    <property type="protein sequence ID" value="KZU97785.1"/>
    <property type="molecule type" value="Genomic_DNA"/>
</dbReference>
<keyword evidence="2" id="KW-0472">Membrane</keyword>
<dbReference type="Proteomes" id="UP000094892">
    <property type="component" value="Unassembled WGS sequence"/>
</dbReference>
<feature type="compositionally biased region" description="Polar residues" evidence="3">
    <location>
        <begin position="287"/>
        <end position="297"/>
    </location>
</feature>
<evidence type="ECO:0000259" key="5">
    <source>
        <dbReference type="Pfam" id="PF00144"/>
    </source>
</evidence>
<sequence length="860" mass="91943">MKNRAIVGLPFYINEQLKGGINLTFKKRLSATTMLTLISFSSLALAQPATATTRPVDGRLRTSHGVTIYPQLPTNQHQLRRGYFTRQPINTAFKITQQHRGLGGFYFHIIGNRFNGWVAARTVIPLIKHLTRQQFKTPVNRAAKLSIYTTTLPFLTNRQLQLIMTHQLSTRQMNQLHLRVGKPIRTTRGQYIQILGPQGRHIRVSVNKMPLRFTLPTSHQSQHLITPTKTVMPLHAKTGNTLTTSKSGTTTTGQSQNPNNTVKFRHAENSPAGHPQHVNAPTPVTPPNQKSTSTLQGNHFMGTPVKSSAQSNDHHTIQRPVIVQPHATIRLHSSAATAPTHQAPVSSVATPANAASSATTTQPATTAGTVLRHQQIHTNQIATATRPASQPSTSISPVSQVPIRTSANSTSTQVSQATSAQTDHKTVTSAAIPQAVAVTSSTPTATGTSVVSQNSATQPASHTTTSAATPKTVATRTSSAATLTGTSGASQGGAAQTASRTTMSATAPQAATAATSSTSTATGASGTMSANIAPVTKYTAQQALQAINQLMTTNHFMGTLLLTNNGPAGVKTLTFGSADLNQHLANTVDESYPLASLEKSVTGAVIQHLINTGKLTMNTTLAHFYPQVPYAQSITIRQLLDHTSGIQMGEPVPDQALSTDQQAIDFTLQHLTSTNQHQWSYSNANFTLLAGIVDQLTGQSFSANLEADILQPLNMQHTFVYNQVPATAVHPLPYTFSKGASTPRSISTNLLSSELGCGNLYASVGDFYTFIHNLVDGHLLTSAGFRELAANLQPTYSGGIYYRDDGTIRIGGADNSLYSLYIGSNDSKIAMVFFANQAKWATMNTVGVQIEKILAQSALL</sequence>
<evidence type="ECO:0000313" key="8">
    <source>
        <dbReference type="Proteomes" id="UP000076882"/>
    </source>
</evidence>
<evidence type="ECO:0000256" key="3">
    <source>
        <dbReference type="SAM" id="MobiDB-lite"/>
    </source>
</evidence>
<feature type="region of interest" description="Disordered" evidence="3">
    <location>
        <begin position="335"/>
        <end position="367"/>
    </location>
</feature>
<dbReference type="InterPro" id="IPR001466">
    <property type="entry name" value="Beta-lactam-related"/>
</dbReference>
<dbReference type="InterPro" id="IPR050491">
    <property type="entry name" value="AmpC-like"/>
</dbReference>
<dbReference type="InterPro" id="IPR012338">
    <property type="entry name" value="Beta-lactam/transpept-like"/>
</dbReference>
<protein>
    <submittedName>
        <fullName evidence="7">Platelet binding protein GspB</fullName>
    </submittedName>
</protein>
<feature type="signal peptide" evidence="4">
    <location>
        <begin position="1"/>
        <end position="46"/>
    </location>
</feature>
<evidence type="ECO:0000256" key="2">
    <source>
        <dbReference type="ARBA" id="ARBA00023136"/>
    </source>
</evidence>
<reference evidence="6 8" key="1">
    <citation type="submission" date="2016-03" db="EMBL/GenBank/DDBJ databases">
        <title>Comparative genomics of 54 Lactobacillus plantarum strains reveals genomic uncoupling from niche constraints.</title>
        <authorList>
            <person name="Martino M.E."/>
        </authorList>
    </citation>
    <scope>NUCLEOTIDE SEQUENCE [LARGE SCALE GENOMIC DNA]</scope>
    <source>
        <strain evidence="6 8">19.1</strain>
    </source>
</reference>
<evidence type="ECO:0000256" key="4">
    <source>
        <dbReference type="SAM" id="SignalP"/>
    </source>
</evidence>
<keyword evidence="4" id="KW-0732">Signal</keyword>
<dbReference type="Gene3D" id="3.40.710.10">
    <property type="entry name" value="DD-peptidase/beta-lactamase superfamily"/>
    <property type="match status" value="1"/>
</dbReference>
<dbReference type="PATRIC" id="fig|1590.201.peg.175"/>
<dbReference type="SUPFAM" id="SSF56601">
    <property type="entry name" value="beta-lactamase/transpeptidase-like"/>
    <property type="match status" value="1"/>
</dbReference>
<dbReference type="AlphaFoldDB" id="A0A165CMQ2"/>
<feature type="region of interest" description="Disordered" evidence="3">
    <location>
        <begin position="438"/>
        <end position="525"/>
    </location>
</feature>
<feature type="compositionally biased region" description="Low complexity" evidence="3">
    <location>
        <begin position="343"/>
        <end position="367"/>
    </location>
</feature>
<dbReference type="Proteomes" id="UP000076882">
    <property type="component" value="Unassembled WGS sequence"/>
</dbReference>
<proteinExistence type="predicted"/>
<evidence type="ECO:0000313" key="9">
    <source>
        <dbReference type="Proteomes" id="UP000094892"/>
    </source>
</evidence>
<feature type="region of interest" description="Disordered" evidence="3">
    <location>
        <begin position="239"/>
        <end position="314"/>
    </location>
</feature>
<feature type="domain" description="Beta-lactamase-related" evidence="5">
    <location>
        <begin position="546"/>
        <end position="841"/>
    </location>
</feature>
<evidence type="ECO:0000256" key="1">
    <source>
        <dbReference type="ARBA" id="ARBA00004370"/>
    </source>
</evidence>
<feature type="chain" id="PRO_5038292918" evidence="4">
    <location>
        <begin position="47"/>
        <end position="860"/>
    </location>
</feature>
<feature type="compositionally biased region" description="Low complexity" evidence="3">
    <location>
        <begin position="405"/>
        <end position="421"/>
    </location>
</feature>
<evidence type="ECO:0000313" key="6">
    <source>
        <dbReference type="EMBL" id="KZU97785.1"/>
    </source>
</evidence>
<dbReference type="PANTHER" id="PTHR46825">
    <property type="entry name" value="D-ALANYL-D-ALANINE-CARBOXYPEPTIDASE/ENDOPEPTIDASE AMPH"/>
    <property type="match status" value="1"/>
</dbReference>